<dbReference type="Gramene" id="PRQ34109">
    <property type="protein sequence ID" value="PRQ34109"/>
    <property type="gene ID" value="RchiOBHm_Chr5g0065191"/>
</dbReference>
<dbReference type="AlphaFoldDB" id="A0A2P6QIW1"/>
<keyword evidence="3" id="KW-1185">Reference proteome</keyword>
<evidence type="ECO:0000313" key="3">
    <source>
        <dbReference type="Proteomes" id="UP000238479"/>
    </source>
</evidence>
<feature type="coiled-coil region" evidence="1">
    <location>
        <begin position="31"/>
        <end position="58"/>
    </location>
</feature>
<sequence>MEAQTLQPMLSMYCEYRVALKKLMVEYQARIHAFGEEIRKVQLEVQQAETEFTILLEEETPNSQLELLSKEFWLFSQRCEQRILKLDMFLKKMERETSWLEEEEEEIEYLIMRVARTEDH</sequence>
<dbReference type="Proteomes" id="UP000238479">
    <property type="component" value="Chromosome 5"/>
</dbReference>
<protein>
    <submittedName>
        <fullName evidence="2">Uncharacterized protein</fullName>
    </submittedName>
</protein>
<evidence type="ECO:0000313" key="2">
    <source>
        <dbReference type="EMBL" id="PRQ34109.1"/>
    </source>
</evidence>
<accession>A0A2P6QIW1</accession>
<proteinExistence type="predicted"/>
<keyword evidence="1" id="KW-0175">Coiled coil</keyword>
<organism evidence="2 3">
    <name type="scientific">Rosa chinensis</name>
    <name type="common">China rose</name>
    <dbReference type="NCBI Taxonomy" id="74649"/>
    <lineage>
        <taxon>Eukaryota</taxon>
        <taxon>Viridiplantae</taxon>
        <taxon>Streptophyta</taxon>
        <taxon>Embryophyta</taxon>
        <taxon>Tracheophyta</taxon>
        <taxon>Spermatophyta</taxon>
        <taxon>Magnoliopsida</taxon>
        <taxon>eudicotyledons</taxon>
        <taxon>Gunneridae</taxon>
        <taxon>Pentapetalae</taxon>
        <taxon>rosids</taxon>
        <taxon>fabids</taxon>
        <taxon>Rosales</taxon>
        <taxon>Rosaceae</taxon>
        <taxon>Rosoideae</taxon>
        <taxon>Rosoideae incertae sedis</taxon>
        <taxon>Rosa</taxon>
    </lineage>
</organism>
<reference evidence="2 3" key="1">
    <citation type="journal article" date="2018" name="Nat. Genet.">
        <title>The Rosa genome provides new insights in the design of modern roses.</title>
        <authorList>
            <person name="Bendahmane M."/>
        </authorList>
    </citation>
    <scope>NUCLEOTIDE SEQUENCE [LARGE SCALE GENOMIC DNA]</scope>
    <source>
        <strain evidence="3">cv. Old Blush</strain>
    </source>
</reference>
<name>A0A2P6QIW1_ROSCH</name>
<gene>
    <name evidence="2" type="ORF">RchiOBHm_Chr5g0065191</name>
</gene>
<evidence type="ECO:0000256" key="1">
    <source>
        <dbReference type="SAM" id="Coils"/>
    </source>
</evidence>
<comment type="caution">
    <text evidence="2">The sequence shown here is derived from an EMBL/GenBank/DDBJ whole genome shotgun (WGS) entry which is preliminary data.</text>
</comment>
<dbReference type="EMBL" id="PDCK01000043">
    <property type="protein sequence ID" value="PRQ34109.1"/>
    <property type="molecule type" value="Genomic_DNA"/>
</dbReference>